<accession>A0A9P3GIF5</accession>
<evidence type="ECO:0000256" key="7">
    <source>
        <dbReference type="SAM" id="MobiDB-lite"/>
    </source>
</evidence>
<evidence type="ECO:0000313" key="10">
    <source>
        <dbReference type="EMBL" id="GJE94230.1"/>
    </source>
</evidence>
<feature type="binding site" evidence="5">
    <location>
        <begin position="492"/>
        <end position="499"/>
    </location>
    <ligand>
        <name>ATP</name>
        <dbReference type="ChEBI" id="CHEBI:30616"/>
    </ligand>
</feature>
<evidence type="ECO:0008006" key="12">
    <source>
        <dbReference type="Google" id="ProtNLM"/>
    </source>
</evidence>
<evidence type="ECO:0000256" key="3">
    <source>
        <dbReference type="ARBA" id="ARBA00022806"/>
    </source>
</evidence>
<keyword evidence="6" id="KW-0479">Metal-binding</keyword>
<dbReference type="PANTHER" id="PTHR21529">
    <property type="entry name" value="MAMMARY TURMOR VIRUS RECEPTOR HOMOLOG 1, 2 MTVR1, 2"/>
    <property type="match status" value="1"/>
</dbReference>
<evidence type="ECO:0000256" key="5">
    <source>
        <dbReference type="PROSITE-ProRule" id="PRU00560"/>
    </source>
</evidence>
<keyword evidence="6" id="KW-0863">Zinc-finger</keyword>
<dbReference type="InterPro" id="IPR027417">
    <property type="entry name" value="P-loop_NTPase"/>
</dbReference>
<evidence type="ECO:0000313" key="11">
    <source>
        <dbReference type="Proteomes" id="UP000703269"/>
    </source>
</evidence>
<dbReference type="InterPro" id="IPR000571">
    <property type="entry name" value="Znf_CCCH"/>
</dbReference>
<feature type="domain" description="UvrD-like helicase ATP-binding" evidence="9">
    <location>
        <begin position="471"/>
        <end position="845"/>
    </location>
</feature>
<dbReference type="PANTHER" id="PTHR21529:SF4">
    <property type="entry name" value="TPR AND ANKYRIN REPEAT-CONTAINING PROTEIN 1"/>
    <property type="match status" value="1"/>
</dbReference>
<feature type="region of interest" description="Disordered" evidence="7">
    <location>
        <begin position="556"/>
        <end position="584"/>
    </location>
</feature>
<dbReference type="EMBL" id="BPQB01000038">
    <property type="protein sequence ID" value="GJE94230.1"/>
    <property type="molecule type" value="Genomic_DNA"/>
</dbReference>
<keyword evidence="1 5" id="KW-0547">Nucleotide-binding</keyword>
<dbReference type="InterPro" id="IPR011990">
    <property type="entry name" value="TPR-like_helical_dom_sf"/>
</dbReference>
<name>A0A9P3GIF5_9APHY</name>
<gene>
    <name evidence="10" type="ORF">PsYK624_103980</name>
</gene>
<sequence>MTDSRPTPAQTKRIRLNPDMFDSTVLSDEVNLEIAVGIIESHLATFAVDKTHLVSQLFDQLGLLEYIVSVLSQEAYERFEELALTLPTAAKEFGRSFAHTLLKHLSNYFATNPLSSGADRHVRAIEFAPQALETLAAFCDACEQLRACEEDDGRAKIKGKKMSQSAAKRAKRVAKLPLVNTAVLREVEIDEEPKSSEHASVLITRILEGQQSILKSYLATLRQACFAAAIKDAYIPQTSTGVRSGSADRDTVQVAASEASNTTAAIREALSLESAEGFGEWRVFLPQRAQKDLRVYNKRSPPLYNIIMKKLCELSHGFFSPDNQKRLDGVDSGIPVYEAKMTGDTRLVYRFHCLQEIESNVESQVIWVYGVYTHAELHGKRFWDAIAQKTSDAGSEYRKRCKPQRSRGGAAVSPMSWPPTQAGVERDEVDLPDLSIKDNQELQALLTSEKFAPFTQDLLLSIVHDADVAPLFQTSPEEQAIVLHAGSCFVVGRGGTGKTTTGMIRMVAIERMWRSRQHAGGMVRPRQIFVTQSAILAQKVQEYYEKMTAFFEARVPAGGHSSGEDRETLDPSQPSGLYDHDEEEEYREDLPTKFSELTEDHFPLFLPFHRLCRLLEADLVERDQDVARRIHKTYGGGRDDYATSSDYMLQQRSSFISYTTFLEIYWNHFPENLTKRLDPFLVFAEFMGIIKGSETALRSKTGWIDRARYINADYGGAAPKNSKDAIYTLFELYTKRKTLRSEYDAADRTRTLVQCIRREGVTPGTKVDYVYVDEVQDNLLADTEILRTICRRPDGMFWAGDTAQTISAGSSFRLNELKAFMFRLEGETNAHRPGYFHLNRNFRSHSGIVKAAQTVIDVITRFWPNTIDILEEEKGLIDGPKPLFIGGAGNLQVPHFEQFMGTVSDTPIEFGAQQCILVRDDAARDQLRRKFGDVGVILTPYESKGQEFEDVLIYNPFADSPVSAAQWRVLLNCYPVSRQAFPAYDDLKHHALCFELKSLYVAMTRARSNLWIVDYSAKGECMQMLWSYGHQIDVWVPGTAIPRLTQSSSPDQWAKTAEELFHKKNYRESALAYARAGNKYRVHRAVAEAFVLRNTARAANARAGNDAAAAYTQAAGAFRSVAEENTADQKRYMRMAAECYTLARDLRSAAKCYELAALYSDAAKSYRQAGSFDDAVRLVKTHDVEPFLAQKVVDVAALFYLRGREISKAVSLLGSPEEAMEYAEDYGLDAVRATLLEESKQYTQAIVLHMDNGDLSRAVSLLCSRQPVDHRCLERVQDHIVKQFWSFTTLLDTPFDTSDARFQSLNSFALKLAKLSASAAQNMELAVLPTLASQERDRLLQLGIGLLDSGSEAAGLYCLDQAFMQDPLRIAPTPLAEAPSAIQSRLDQFLLYAKVLEGLVRAPDLADNLVLHKLLAVRPTSTGIYQIRSDSLLCATDELRATRQRQRPPSAGPLPVDRRTLERVSRHALGKHLLLRGKTMLEECKDCKVFTVCWQYSLEGRCNFGATCRRAHLAGYDHRAYRLRVSLHTTAICIYQTVNGIEAWPIRQEQQRYWLIRLKETLYPPSTKLGSSLDVYEGINGEVGWIISAWLADSLLTTRRNPGFFLNDLFRFCFLAKFVAGSYFPPSVYRASCLSSSDDGWLLRGKERVDVVQDCLRFFTKAPLALTSGILMARHIIEKKLPIEVGLLCDLMDTLCGTLVIARRIKHGGSAHTLLFPGIWFQRLQDVFDGSCPDDIKLGWMHLESVKVLLEDLRTQSEHLRFGTRDPKFIMQAAYIARLCRNICILGYNLRNEVLRHQVLQIVTSMKLPYGRDEFPWLYRSYVHAQRWEDLVRVLWRSILGDSGDRFVELVDASRPAPSVLRYVTRVTYRQLADIPALLNHHLLTGPSITRPQLHATNDPEPSIETDTPSSVHSVPDDHPGEAFDAEAEGIEPAGEEDVEDTVFTNVQEVVPYAEDDLEKVRRAVLVYLNARASSSRRKPPSSLSLLFAREVKTYLAITTALRGFRLKATLWAFPHFVIGLRGILRNLRTQKTTIKRQLADQKTDHLKLDDLMAKMTSYNAHIKTNDRLVKAVEPDGEIHTLPQDSYIAALSRLAQDVERFITDPTLPTEVLNDWRDAVNVGISGARLQQGPITRHKKPELVLDELTDCDYICM</sequence>
<dbReference type="OrthoDB" id="3156807at2759"/>
<dbReference type="GO" id="GO:0005524">
    <property type="term" value="F:ATP binding"/>
    <property type="evidence" value="ECO:0007669"/>
    <property type="project" value="UniProtKB-UniRule"/>
</dbReference>
<feature type="region of interest" description="Disordered" evidence="7">
    <location>
        <begin position="394"/>
        <end position="423"/>
    </location>
</feature>
<comment type="caution">
    <text evidence="10">The sequence shown here is derived from an EMBL/GenBank/DDBJ whole genome shotgun (WGS) entry which is preliminary data.</text>
</comment>
<reference evidence="10 11" key="1">
    <citation type="submission" date="2021-08" db="EMBL/GenBank/DDBJ databases">
        <title>Draft Genome Sequence of Phanerochaete sordida strain YK-624.</title>
        <authorList>
            <person name="Mori T."/>
            <person name="Dohra H."/>
            <person name="Suzuki T."/>
            <person name="Kawagishi H."/>
            <person name="Hirai H."/>
        </authorList>
    </citation>
    <scope>NUCLEOTIDE SEQUENCE [LARGE SCALE GENOMIC DNA]</scope>
    <source>
        <strain evidence="10 11">YK-624</strain>
    </source>
</reference>
<evidence type="ECO:0000259" key="8">
    <source>
        <dbReference type="PROSITE" id="PS50103"/>
    </source>
</evidence>
<dbReference type="InterPro" id="IPR014016">
    <property type="entry name" value="UvrD-like_ATP-bd"/>
</dbReference>
<dbReference type="SUPFAM" id="SSF52540">
    <property type="entry name" value="P-loop containing nucleoside triphosphate hydrolases"/>
    <property type="match status" value="1"/>
</dbReference>
<keyword evidence="4 5" id="KW-0067">ATP-binding</keyword>
<feature type="domain" description="C3H1-type" evidence="8">
    <location>
        <begin position="1492"/>
        <end position="1515"/>
    </location>
</feature>
<evidence type="ECO:0000256" key="2">
    <source>
        <dbReference type="ARBA" id="ARBA00022801"/>
    </source>
</evidence>
<proteinExistence type="predicted"/>
<organism evidence="10 11">
    <name type="scientific">Phanerochaete sordida</name>
    <dbReference type="NCBI Taxonomy" id="48140"/>
    <lineage>
        <taxon>Eukaryota</taxon>
        <taxon>Fungi</taxon>
        <taxon>Dikarya</taxon>
        <taxon>Basidiomycota</taxon>
        <taxon>Agaricomycotina</taxon>
        <taxon>Agaricomycetes</taxon>
        <taxon>Polyporales</taxon>
        <taxon>Phanerochaetaceae</taxon>
        <taxon>Phanerochaete</taxon>
    </lineage>
</organism>
<dbReference type="Gene3D" id="1.25.40.10">
    <property type="entry name" value="Tetratricopeptide repeat domain"/>
    <property type="match status" value="1"/>
</dbReference>
<dbReference type="PROSITE" id="PS50103">
    <property type="entry name" value="ZF_C3H1"/>
    <property type="match status" value="1"/>
</dbReference>
<feature type="region of interest" description="Disordered" evidence="7">
    <location>
        <begin position="1890"/>
        <end position="1924"/>
    </location>
</feature>
<dbReference type="GO" id="GO:0016787">
    <property type="term" value="F:hydrolase activity"/>
    <property type="evidence" value="ECO:0007669"/>
    <property type="project" value="UniProtKB-UniRule"/>
</dbReference>
<protein>
    <recommendedName>
        <fullName evidence="12">UvrD-like helicase ATP-binding domain-containing protein</fullName>
    </recommendedName>
</protein>
<keyword evidence="3 5" id="KW-0347">Helicase</keyword>
<dbReference type="GO" id="GO:0004386">
    <property type="term" value="F:helicase activity"/>
    <property type="evidence" value="ECO:0007669"/>
    <property type="project" value="UniProtKB-UniRule"/>
</dbReference>
<evidence type="ECO:0000256" key="4">
    <source>
        <dbReference type="ARBA" id="ARBA00022840"/>
    </source>
</evidence>
<evidence type="ECO:0000256" key="6">
    <source>
        <dbReference type="PROSITE-ProRule" id="PRU00723"/>
    </source>
</evidence>
<dbReference type="InterPro" id="IPR039904">
    <property type="entry name" value="TRANK1"/>
</dbReference>
<dbReference type="Gene3D" id="3.40.50.300">
    <property type="entry name" value="P-loop containing nucleotide triphosphate hydrolases"/>
    <property type="match status" value="2"/>
</dbReference>
<dbReference type="Proteomes" id="UP000703269">
    <property type="component" value="Unassembled WGS sequence"/>
</dbReference>
<dbReference type="PROSITE" id="PS51198">
    <property type="entry name" value="UVRD_HELICASE_ATP_BIND"/>
    <property type="match status" value="1"/>
</dbReference>
<evidence type="ECO:0000259" key="9">
    <source>
        <dbReference type="PROSITE" id="PS51198"/>
    </source>
</evidence>
<keyword evidence="6" id="KW-0862">Zinc</keyword>
<feature type="zinc finger region" description="C3H1-type" evidence="6">
    <location>
        <begin position="1492"/>
        <end position="1515"/>
    </location>
</feature>
<evidence type="ECO:0000256" key="1">
    <source>
        <dbReference type="ARBA" id="ARBA00022741"/>
    </source>
</evidence>
<dbReference type="GO" id="GO:0008270">
    <property type="term" value="F:zinc ion binding"/>
    <property type="evidence" value="ECO:0007669"/>
    <property type="project" value="UniProtKB-KW"/>
</dbReference>
<keyword evidence="2 5" id="KW-0378">Hydrolase</keyword>
<keyword evidence="11" id="KW-1185">Reference proteome</keyword>